<keyword evidence="3" id="KW-0808">Transferase</keyword>
<proteinExistence type="inferred from homology"/>
<dbReference type="InterPro" id="IPR000719">
    <property type="entry name" value="Prot_kinase_dom"/>
</dbReference>
<keyword evidence="4 7" id="KW-0547">Nucleotide-binding</keyword>
<feature type="region of interest" description="Disordered" evidence="8">
    <location>
        <begin position="1"/>
        <end position="70"/>
    </location>
</feature>
<dbReference type="InterPro" id="IPR008271">
    <property type="entry name" value="Ser/Thr_kinase_AS"/>
</dbReference>
<dbReference type="InterPro" id="IPR055900">
    <property type="entry name" value="DUF7477"/>
</dbReference>
<evidence type="ECO:0000313" key="10">
    <source>
        <dbReference type="EMBL" id="CAF1701801.1"/>
    </source>
</evidence>
<dbReference type="Pfam" id="PF24289">
    <property type="entry name" value="DUF7477"/>
    <property type="match status" value="2"/>
</dbReference>
<accession>A0A816I8C9</accession>
<dbReference type="PANTHER" id="PTHR11909">
    <property type="entry name" value="CASEIN KINASE-RELATED"/>
    <property type="match status" value="1"/>
</dbReference>
<reference evidence="10" key="1">
    <citation type="submission" date="2021-01" db="EMBL/GenBank/DDBJ databases">
        <authorList>
            <consortium name="Genoscope - CEA"/>
            <person name="William W."/>
        </authorList>
    </citation>
    <scope>NUCLEOTIDE SEQUENCE</scope>
</reference>
<evidence type="ECO:0000256" key="3">
    <source>
        <dbReference type="ARBA" id="ARBA00022679"/>
    </source>
</evidence>
<evidence type="ECO:0000256" key="7">
    <source>
        <dbReference type="PROSITE-ProRule" id="PRU10141"/>
    </source>
</evidence>
<gene>
    <name evidence="10" type="ORF">DARMORV10_C03P32480.1</name>
</gene>
<dbReference type="GO" id="GO:0004674">
    <property type="term" value="F:protein serine/threonine kinase activity"/>
    <property type="evidence" value="ECO:0007669"/>
    <property type="project" value="UniProtKB-EC"/>
</dbReference>
<feature type="domain" description="Protein kinase" evidence="9">
    <location>
        <begin position="75"/>
        <end position="388"/>
    </location>
</feature>
<dbReference type="EC" id="2.7.11.1" evidence="2"/>
<keyword evidence="5" id="KW-0418">Kinase</keyword>
<dbReference type="Proteomes" id="UP001295469">
    <property type="component" value="Chromosome C03"/>
</dbReference>
<feature type="binding site" evidence="7">
    <location>
        <position position="114"/>
    </location>
    <ligand>
        <name>ATP</name>
        <dbReference type="ChEBI" id="CHEBI:30616"/>
    </ligand>
</feature>
<evidence type="ECO:0000256" key="2">
    <source>
        <dbReference type="ARBA" id="ARBA00012513"/>
    </source>
</evidence>
<dbReference type="GO" id="GO:0005524">
    <property type="term" value="F:ATP binding"/>
    <property type="evidence" value="ECO:0007669"/>
    <property type="project" value="UniProtKB-UniRule"/>
</dbReference>
<dbReference type="PROSITE" id="PS00107">
    <property type="entry name" value="PROTEIN_KINASE_ATP"/>
    <property type="match status" value="1"/>
</dbReference>
<sequence length="693" mass="78316">MPERGNEKPIALRRTQSCVSERTPLKEKREENKLGVLREEMDEFESGGQAPLPDDEGGNTPPLPEKVQVGGSPMYKLDRKLGKGGFGQVYVGRKMGSATVNSRFGPGAMEVALKFEHTSSKGCNHGPPYEWQVYNALGGSHGVPRVHFKGRQGEFYVMVMDILGPSLWDVWNSTSQAMSTEMVACIAIEAISILEKMHSKGYVHGDVKPENFLLGPPGTPEEKKLFLVDLGLGTFLCNKSWCTLFVVIVFLIQYFNNLAAIKWRDNATGQHVEYDQRPDVFRGTVRYASVHAHLGRTCSRRDDLESLAYTLVFLLRGRLPWQGYQGENKGFLVCKKKMATSPETLCCFCPQPFRQFVEYVVNLKFDEEPDYAKYISLFDGVVGPNPDIRPISTDGAQKLIHQVGQKRGRLTMDEEEDEQPTKKVRLGMPATQWISIYSAHRPMKQRYHLGLYYLIVLELLQLTCLLSLCRYHYNVADIRLPQHIEKGNDDGLLISSVASCSNLWAVIMDAGTGCTAQVYQLSPSFLHKEWIMEQWEKNYYITAVAGADNGSSFVVMSKGTPYLQQSYKVSDSFPFKWINKKWREGFYVTSMATAGSKWGIVMSRGAAFSDQVVELDFLYPSEGIHRRWDNGYRITSIAATWDQAAFVLSVPRRKPTDETQETLRTSAFPSNHVKEKWSKNLYISSICYGRTVS</sequence>
<protein>
    <recommendedName>
        <fullName evidence="2">non-specific serine/threonine protein kinase</fullName>
        <ecNumber evidence="2">2.7.11.1</ecNumber>
    </recommendedName>
</protein>
<keyword evidence="6 7" id="KW-0067">ATP-binding</keyword>
<feature type="compositionally biased region" description="Basic and acidic residues" evidence="8">
    <location>
        <begin position="23"/>
        <end position="39"/>
    </location>
</feature>
<evidence type="ECO:0000259" key="9">
    <source>
        <dbReference type="PROSITE" id="PS50011"/>
    </source>
</evidence>
<name>A0A816I8C9_BRANA</name>
<dbReference type="InterPro" id="IPR017441">
    <property type="entry name" value="Protein_kinase_ATP_BS"/>
</dbReference>
<dbReference type="InterPro" id="IPR050235">
    <property type="entry name" value="CK1_Ser-Thr_kinase"/>
</dbReference>
<comment type="similarity">
    <text evidence="1">Belongs to the protein kinase superfamily. CK1 Ser/Thr protein kinase family. Casein kinase I subfamily.</text>
</comment>
<evidence type="ECO:0000256" key="8">
    <source>
        <dbReference type="SAM" id="MobiDB-lite"/>
    </source>
</evidence>
<evidence type="ECO:0000256" key="6">
    <source>
        <dbReference type="ARBA" id="ARBA00022840"/>
    </source>
</evidence>
<organism evidence="10">
    <name type="scientific">Brassica napus</name>
    <name type="common">Rape</name>
    <dbReference type="NCBI Taxonomy" id="3708"/>
    <lineage>
        <taxon>Eukaryota</taxon>
        <taxon>Viridiplantae</taxon>
        <taxon>Streptophyta</taxon>
        <taxon>Embryophyta</taxon>
        <taxon>Tracheophyta</taxon>
        <taxon>Spermatophyta</taxon>
        <taxon>Magnoliopsida</taxon>
        <taxon>eudicotyledons</taxon>
        <taxon>Gunneridae</taxon>
        <taxon>Pentapetalae</taxon>
        <taxon>rosids</taxon>
        <taxon>malvids</taxon>
        <taxon>Brassicales</taxon>
        <taxon>Brassicaceae</taxon>
        <taxon>Brassiceae</taxon>
        <taxon>Brassica</taxon>
    </lineage>
</organism>
<dbReference type="Gene3D" id="1.10.510.10">
    <property type="entry name" value="Transferase(Phosphotransferase) domain 1"/>
    <property type="match status" value="1"/>
</dbReference>
<dbReference type="PROSITE" id="PS50011">
    <property type="entry name" value="PROTEIN_KINASE_DOM"/>
    <property type="match status" value="1"/>
</dbReference>
<evidence type="ECO:0000256" key="1">
    <source>
        <dbReference type="ARBA" id="ARBA00005926"/>
    </source>
</evidence>
<dbReference type="AlphaFoldDB" id="A0A816I8C9"/>
<evidence type="ECO:0000256" key="4">
    <source>
        <dbReference type="ARBA" id="ARBA00022741"/>
    </source>
</evidence>
<dbReference type="CDD" id="cd14016">
    <property type="entry name" value="STKc_CK1"/>
    <property type="match status" value="1"/>
</dbReference>
<dbReference type="Pfam" id="PF00069">
    <property type="entry name" value="Pkinase"/>
    <property type="match status" value="1"/>
</dbReference>
<dbReference type="InterPro" id="IPR011009">
    <property type="entry name" value="Kinase-like_dom_sf"/>
</dbReference>
<dbReference type="SMART" id="SM00220">
    <property type="entry name" value="S_TKc"/>
    <property type="match status" value="1"/>
</dbReference>
<dbReference type="EMBL" id="HG994367">
    <property type="protein sequence ID" value="CAF1701801.1"/>
    <property type="molecule type" value="Genomic_DNA"/>
</dbReference>
<dbReference type="SUPFAM" id="SSF56112">
    <property type="entry name" value="Protein kinase-like (PK-like)"/>
    <property type="match status" value="1"/>
</dbReference>
<evidence type="ECO:0000256" key="5">
    <source>
        <dbReference type="ARBA" id="ARBA00022777"/>
    </source>
</evidence>
<dbReference type="PROSITE" id="PS00108">
    <property type="entry name" value="PROTEIN_KINASE_ST"/>
    <property type="match status" value="1"/>
</dbReference>